<feature type="domain" description="Peptidase M28" evidence="22">
    <location>
        <begin position="261"/>
        <end position="446"/>
    </location>
</feature>
<dbReference type="GO" id="GO:0006508">
    <property type="term" value="P:proteolysis"/>
    <property type="evidence" value="ECO:0007669"/>
    <property type="project" value="UniProtKB-KW"/>
</dbReference>
<evidence type="ECO:0000256" key="20">
    <source>
        <dbReference type="ARBA" id="ARBA00033328"/>
    </source>
</evidence>
<keyword evidence="7 23" id="KW-0121">Carboxypeptidase</keyword>
<evidence type="ECO:0000256" key="5">
    <source>
        <dbReference type="ARBA" id="ARBA00014116"/>
    </source>
</evidence>
<reference evidence="23 24" key="1">
    <citation type="submission" date="2020-08" db="EMBL/GenBank/DDBJ databases">
        <title>Genomic Encyclopedia of Type Strains, Phase IV (KMG-IV): sequencing the most valuable type-strain genomes for metagenomic binning, comparative biology and taxonomic classification.</title>
        <authorList>
            <person name="Goeker M."/>
        </authorList>
    </citation>
    <scope>NUCLEOTIDE SEQUENCE [LARGE SCALE GENOMIC DNA]</scope>
    <source>
        <strain evidence="23 24">DSM 29050</strain>
    </source>
</reference>
<comment type="caution">
    <text evidence="23">The sequence shown here is derived from an EMBL/GenBank/DDBJ whole genome shotgun (WGS) entry which is preliminary data.</text>
</comment>
<evidence type="ECO:0000256" key="21">
    <source>
        <dbReference type="SAM" id="SignalP"/>
    </source>
</evidence>
<evidence type="ECO:0000256" key="10">
    <source>
        <dbReference type="ARBA" id="ARBA00022729"/>
    </source>
</evidence>
<evidence type="ECO:0000256" key="2">
    <source>
        <dbReference type="ARBA" id="ARBA00004371"/>
    </source>
</evidence>
<keyword evidence="18" id="KW-0458">Lysosome</keyword>
<keyword evidence="12" id="KW-0256">Endoplasmic reticulum</keyword>
<evidence type="ECO:0000256" key="19">
    <source>
        <dbReference type="ARBA" id="ARBA00025833"/>
    </source>
</evidence>
<evidence type="ECO:0000256" key="12">
    <source>
        <dbReference type="ARBA" id="ARBA00022824"/>
    </source>
</evidence>
<protein>
    <recommendedName>
        <fullName evidence="5">Carboxypeptidase Q</fullName>
    </recommendedName>
    <alternativeName>
        <fullName evidence="20">Plasma glutamate carboxypeptidase</fullName>
    </alternativeName>
</protein>
<evidence type="ECO:0000256" key="18">
    <source>
        <dbReference type="ARBA" id="ARBA00023228"/>
    </source>
</evidence>
<dbReference type="SUPFAM" id="SSF53187">
    <property type="entry name" value="Zn-dependent exopeptidases"/>
    <property type="match status" value="1"/>
</dbReference>
<sequence>MKKNILLLAAASTLFLSPSLALGAPASPDSASVASIRDKALQSDSFAYEIVEGLTTEIGPRQGGTEAEARARTWSVSKLKALGFDNVRIEEYQMPTWVRGEETASIVAPYPQKLAIAALGNSGSTGEAGLEAEIVYFPTIDDLRAAPDGSLKGKIAFVSHNMKATQDGSSYGAFGPARFVGPNIAAKKGAAAIVIRSIGTDYHRNPHTGNTNFDPGVTPIPAGALSIPDAENLERMIARGKPVRLKLKLTPKNVGMQTSGNVLAEVKGSNPDLPMIVIACHLDSWDLGTGAIDDAAGCGIIGAAAKHLQSMGQPKRTVRLLWAGAEEVGIWGGRDYGAKHANEPHAFAMESDFGAGKVWAVDFRLPESASALRGQIVSALAPLGVVPRKELAGGGADVGAIIAAQKLGIIDLQQDGTKYFDLHHTPDDTLDKIDKAELRQNVAAWVATLALVANYDGELKPEAAR</sequence>
<feature type="signal peptide" evidence="21">
    <location>
        <begin position="1"/>
        <end position="23"/>
    </location>
</feature>
<evidence type="ECO:0000256" key="13">
    <source>
        <dbReference type="ARBA" id="ARBA00022833"/>
    </source>
</evidence>
<evidence type="ECO:0000256" key="6">
    <source>
        <dbReference type="ARBA" id="ARBA00022525"/>
    </source>
</evidence>
<dbReference type="PANTHER" id="PTHR12053:SF3">
    <property type="entry name" value="CARBOXYPEPTIDASE Q"/>
    <property type="match status" value="1"/>
</dbReference>
<dbReference type="RefSeq" id="WP_183940829.1">
    <property type="nucleotide sequence ID" value="NZ_BAABBG010000023.1"/>
</dbReference>
<evidence type="ECO:0000256" key="8">
    <source>
        <dbReference type="ARBA" id="ARBA00022670"/>
    </source>
</evidence>
<keyword evidence="16" id="KW-0865">Zymogen</keyword>
<keyword evidence="17" id="KW-0325">Glycoprotein</keyword>
<keyword evidence="10 21" id="KW-0732">Signal</keyword>
<dbReference type="GO" id="GO:0046872">
    <property type="term" value="F:metal ion binding"/>
    <property type="evidence" value="ECO:0007669"/>
    <property type="project" value="UniProtKB-KW"/>
</dbReference>
<keyword evidence="8" id="KW-0645">Protease</keyword>
<dbReference type="GO" id="GO:0005576">
    <property type="term" value="C:extracellular region"/>
    <property type="evidence" value="ECO:0007669"/>
    <property type="project" value="UniProtKB-SubCell"/>
</dbReference>
<dbReference type="GO" id="GO:0070573">
    <property type="term" value="F:metallodipeptidase activity"/>
    <property type="evidence" value="ECO:0007669"/>
    <property type="project" value="InterPro"/>
</dbReference>
<feature type="chain" id="PRO_5032886897" description="Carboxypeptidase Q" evidence="21">
    <location>
        <begin position="24"/>
        <end position="465"/>
    </location>
</feature>
<organism evidence="23 24">
    <name type="scientific">Sphingorhabdus rigui</name>
    <dbReference type="NCBI Taxonomy" id="1282858"/>
    <lineage>
        <taxon>Bacteria</taxon>
        <taxon>Pseudomonadati</taxon>
        <taxon>Pseudomonadota</taxon>
        <taxon>Alphaproteobacteria</taxon>
        <taxon>Sphingomonadales</taxon>
        <taxon>Sphingomonadaceae</taxon>
        <taxon>Sphingorhabdus</taxon>
    </lineage>
</organism>
<dbReference type="InterPro" id="IPR007484">
    <property type="entry name" value="Peptidase_M28"/>
</dbReference>
<dbReference type="Pfam" id="PF04389">
    <property type="entry name" value="Peptidase_M28"/>
    <property type="match status" value="1"/>
</dbReference>
<evidence type="ECO:0000256" key="14">
    <source>
        <dbReference type="ARBA" id="ARBA00023034"/>
    </source>
</evidence>
<keyword evidence="14" id="KW-0333">Golgi apparatus</keyword>
<keyword evidence="13" id="KW-0862">Zinc</keyword>
<dbReference type="Proteomes" id="UP000581447">
    <property type="component" value="Unassembled WGS sequence"/>
</dbReference>
<evidence type="ECO:0000313" key="24">
    <source>
        <dbReference type="Proteomes" id="UP000581447"/>
    </source>
</evidence>
<evidence type="ECO:0000256" key="4">
    <source>
        <dbReference type="ARBA" id="ARBA00004613"/>
    </source>
</evidence>
<proteinExistence type="predicted"/>
<name>A0A840B0X1_9SPHN</name>
<comment type="subunit">
    <text evidence="19">Homodimer. The monomeric form is inactive while the homodimer is active.</text>
</comment>
<evidence type="ECO:0000256" key="15">
    <source>
        <dbReference type="ARBA" id="ARBA00023049"/>
    </source>
</evidence>
<evidence type="ECO:0000256" key="11">
    <source>
        <dbReference type="ARBA" id="ARBA00022801"/>
    </source>
</evidence>
<dbReference type="AlphaFoldDB" id="A0A840B0X1"/>
<evidence type="ECO:0000256" key="16">
    <source>
        <dbReference type="ARBA" id="ARBA00023145"/>
    </source>
</evidence>
<evidence type="ECO:0000256" key="3">
    <source>
        <dbReference type="ARBA" id="ARBA00004555"/>
    </source>
</evidence>
<dbReference type="GO" id="GO:0005764">
    <property type="term" value="C:lysosome"/>
    <property type="evidence" value="ECO:0007669"/>
    <property type="project" value="UniProtKB-SubCell"/>
</dbReference>
<keyword evidence="24" id="KW-1185">Reference proteome</keyword>
<dbReference type="GO" id="GO:0004180">
    <property type="term" value="F:carboxypeptidase activity"/>
    <property type="evidence" value="ECO:0007669"/>
    <property type="project" value="UniProtKB-KW"/>
</dbReference>
<evidence type="ECO:0000256" key="17">
    <source>
        <dbReference type="ARBA" id="ARBA00023180"/>
    </source>
</evidence>
<keyword evidence="15" id="KW-0482">Metalloprotease</keyword>
<evidence type="ECO:0000256" key="1">
    <source>
        <dbReference type="ARBA" id="ARBA00004240"/>
    </source>
</evidence>
<dbReference type="EMBL" id="JACIEA010000001">
    <property type="protein sequence ID" value="MBB3942876.1"/>
    <property type="molecule type" value="Genomic_DNA"/>
</dbReference>
<gene>
    <name evidence="23" type="ORF">GGR91_001098</name>
</gene>
<keyword evidence="9" id="KW-0479">Metal-binding</keyword>
<accession>A0A840B0X1</accession>
<keyword evidence="11" id="KW-0378">Hydrolase</keyword>
<evidence type="ECO:0000313" key="23">
    <source>
        <dbReference type="EMBL" id="MBB3942876.1"/>
    </source>
</evidence>
<keyword evidence="6" id="KW-0964">Secreted</keyword>
<evidence type="ECO:0000259" key="22">
    <source>
        <dbReference type="Pfam" id="PF04389"/>
    </source>
</evidence>
<evidence type="ECO:0000256" key="9">
    <source>
        <dbReference type="ARBA" id="ARBA00022723"/>
    </source>
</evidence>
<dbReference type="PANTHER" id="PTHR12053">
    <property type="entry name" value="PROTEASE FAMILY M28 PLASMA GLUTAMATE CARBOXYPEPTIDASE-RELATED"/>
    <property type="match status" value="1"/>
</dbReference>
<dbReference type="Gene3D" id="3.50.30.30">
    <property type="match status" value="1"/>
</dbReference>
<comment type="subcellular location">
    <subcellularLocation>
        <location evidence="1">Endoplasmic reticulum</location>
    </subcellularLocation>
    <subcellularLocation>
        <location evidence="3">Golgi apparatus</location>
    </subcellularLocation>
    <subcellularLocation>
        <location evidence="2">Lysosome</location>
    </subcellularLocation>
    <subcellularLocation>
        <location evidence="4">Secreted</location>
    </subcellularLocation>
</comment>
<evidence type="ECO:0000256" key="7">
    <source>
        <dbReference type="ARBA" id="ARBA00022645"/>
    </source>
</evidence>
<dbReference type="InterPro" id="IPR039866">
    <property type="entry name" value="CPQ"/>
</dbReference>
<dbReference type="Gene3D" id="3.40.630.10">
    <property type="entry name" value="Zn peptidases"/>
    <property type="match status" value="1"/>
</dbReference>